<dbReference type="InterPro" id="IPR018078">
    <property type="entry name" value="DNA-binding_RecF_CS"/>
</dbReference>
<evidence type="ECO:0000256" key="5">
    <source>
        <dbReference type="ARBA" id="ARBA00022705"/>
    </source>
</evidence>
<proteinExistence type="inferred from homology"/>
<dbReference type="PATRIC" id="fig|1618549.4.peg.410"/>
<dbReference type="GO" id="GO:0003697">
    <property type="term" value="F:single-stranded DNA binding"/>
    <property type="evidence" value="ECO:0007669"/>
    <property type="project" value="UniProtKB-UniRule"/>
</dbReference>
<evidence type="ECO:0000256" key="6">
    <source>
        <dbReference type="ARBA" id="ARBA00022741"/>
    </source>
</evidence>
<evidence type="ECO:0000313" key="12">
    <source>
        <dbReference type="Proteomes" id="UP000034325"/>
    </source>
</evidence>
<evidence type="ECO:0000256" key="1">
    <source>
        <dbReference type="ARBA" id="ARBA00004496"/>
    </source>
</evidence>
<dbReference type="GO" id="GO:0009432">
    <property type="term" value="P:SOS response"/>
    <property type="evidence" value="ECO:0007669"/>
    <property type="project" value="UniProtKB-UniRule"/>
</dbReference>
<keyword evidence="8 9" id="KW-0238">DNA-binding</keyword>
<dbReference type="InterPro" id="IPR027417">
    <property type="entry name" value="P-loop_NTPase"/>
</dbReference>
<dbReference type="GO" id="GO:0000731">
    <property type="term" value="P:DNA synthesis involved in DNA repair"/>
    <property type="evidence" value="ECO:0007669"/>
    <property type="project" value="TreeGrafter"/>
</dbReference>
<dbReference type="GO" id="GO:0005737">
    <property type="term" value="C:cytoplasm"/>
    <property type="evidence" value="ECO:0007669"/>
    <property type="project" value="UniProtKB-SubCell"/>
</dbReference>
<dbReference type="EMBL" id="LBWA01000004">
    <property type="protein sequence ID" value="KKQ98223.1"/>
    <property type="molecule type" value="Genomic_DNA"/>
</dbReference>
<evidence type="ECO:0000256" key="2">
    <source>
        <dbReference type="ARBA" id="ARBA00008016"/>
    </source>
</evidence>
<dbReference type="PANTHER" id="PTHR32182:SF0">
    <property type="entry name" value="DNA REPLICATION AND REPAIR PROTEIN RECF"/>
    <property type="match status" value="1"/>
</dbReference>
<dbReference type="GO" id="GO:0005524">
    <property type="term" value="F:ATP binding"/>
    <property type="evidence" value="ECO:0007669"/>
    <property type="project" value="UniProtKB-UniRule"/>
</dbReference>
<evidence type="ECO:0000256" key="8">
    <source>
        <dbReference type="ARBA" id="ARBA00023125"/>
    </source>
</evidence>
<dbReference type="Gene3D" id="3.40.50.300">
    <property type="entry name" value="P-loop containing nucleotide triphosphate hydrolases"/>
    <property type="match status" value="1"/>
</dbReference>
<sequence length="398" mass="44923">MLIRKIQLTNFRSFKTKLLEFSPKTTVIIGPNASGKTNIIESIFLLSTGKSFHARVEEEMISYSEEIARVKGAIVDKSDGERSGTNLEVVLTRGEITIGRSPEKVEKVARKKLLINGVSKRLIDFAGTFKTVLFGPWDMGLVTEAPSTRRKFLDTVLAQVDREYRRASMSYEKGLRQRNKILWSLRENPSTPFSHSGRSQLIFWDRLLIKNGDYISTKRMEFIEFVNSREGLNDQIFSLEYDRSAISEARLEQYADEEIAAASTLVGPHRDDFIFKVKGKSLPAGKAGQGVKDRELARYGSRGEQRMGILWLKLSELAFIEQMSGEKPTLLLDDIFSELDHEHRNIVFEVVKGHRLGGASGSESQQSHLHQGFGGQAIITTADPHYIEGLEKVEKIKL</sequence>
<gene>
    <name evidence="9" type="primary">recF</name>
    <name evidence="11" type="ORF">UT23_C0004G0062</name>
</gene>
<keyword evidence="9" id="KW-0234">DNA repair</keyword>
<dbReference type="PANTHER" id="PTHR32182">
    <property type="entry name" value="DNA REPLICATION AND REPAIR PROTEIN RECF"/>
    <property type="match status" value="1"/>
</dbReference>
<evidence type="ECO:0000256" key="4">
    <source>
        <dbReference type="ARBA" id="ARBA00022490"/>
    </source>
</evidence>
<dbReference type="Gene3D" id="1.20.1050.90">
    <property type="entry name" value="RecF/RecN/SMC, N-terminal domain"/>
    <property type="match status" value="1"/>
</dbReference>
<dbReference type="AlphaFoldDB" id="A0A0G0M207"/>
<dbReference type="Pfam" id="PF02463">
    <property type="entry name" value="SMC_N"/>
    <property type="match status" value="1"/>
</dbReference>
<reference evidence="11 12" key="1">
    <citation type="journal article" date="2015" name="Nature">
        <title>rRNA introns, odd ribosomes, and small enigmatic genomes across a large radiation of phyla.</title>
        <authorList>
            <person name="Brown C.T."/>
            <person name="Hug L.A."/>
            <person name="Thomas B.C."/>
            <person name="Sharon I."/>
            <person name="Castelle C.J."/>
            <person name="Singh A."/>
            <person name="Wilkins M.J."/>
            <person name="Williams K.H."/>
            <person name="Banfield J.F."/>
        </authorList>
    </citation>
    <scope>NUCLEOTIDE SEQUENCE [LARGE SCALE GENOMIC DNA]</scope>
</reference>
<keyword evidence="7 9" id="KW-0067">ATP-binding</keyword>
<dbReference type="GO" id="GO:0006260">
    <property type="term" value="P:DNA replication"/>
    <property type="evidence" value="ECO:0007669"/>
    <property type="project" value="UniProtKB-UniRule"/>
</dbReference>
<feature type="domain" description="RecF/RecN/SMC N-terminal" evidence="10">
    <location>
        <begin position="3"/>
        <end position="354"/>
    </location>
</feature>
<evidence type="ECO:0000256" key="7">
    <source>
        <dbReference type="ARBA" id="ARBA00022840"/>
    </source>
</evidence>
<dbReference type="InterPro" id="IPR001238">
    <property type="entry name" value="DNA-binding_RecF"/>
</dbReference>
<evidence type="ECO:0000259" key="10">
    <source>
        <dbReference type="Pfam" id="PF02463"/>
    </source>
</evidence>
<evidence type="ECO:0000313" key="11">
    <source>
        <dbReference type="EMBL" id="KKQ98223.1"/>
    </source>
</evidence>
<dbReference type="HAMAP" id="MF_00365">
    <property type="entry name" value="RecF"/>
    <property type="match status" value="1"/>
</dbReference>
<keyword evidence="4 9" id="KW-0963">Cytoplasm</keyword>
<protein>
    <recommendedName>
        <fullName evidence="3 9">DNA replication and repair protein RecF</fullName>
    </recommendedName>
</protein>
<dbReference type="GO" id="GO:0006302">
    <property type="term" value="P:double-strand break repair"/>
    <property type="evidence" value="ECO:0007669"/>
    <property type="project" value="TreeGrafter"/>
</dbReference>
<keyword evidence="6 9" id="KW-0547">Nucleotide-binding</keyword>
<dbReference type="PROSITE" id="PS00617">
    <property type="entry name" value="RECF_1"/>
    <property type="match status" value="1"/>
</dbReference>
<keyword evidence="9" id="KW-0227">DNA damage</keyword>
<comment type="caution">
    <text evidence="11">The sequence shown here is derived from an EMBL/GenBank/DDBJ whole genome shotgun (WGS) entry which is preliminary data.</text>
</comment>
<accession>A0A0G0M207</accession>
<comment type="similarity">
    <text evidence="2 9">Belongs to the RecF family.</text>
</comment>
<comment type="function">
    <text evidence="9">The RecF protein is involved in DNA metabolism; it is required for DNA replication and normal SOS inducibility. RecF binds preferentially to single-stranded, linear DNA. It also seems to bind ATP.</text>
</comment>
<dbReference type="Proteomes" id="UP000034325">
    <property type="component" value="Unassembled WGS sequence"/>
</dbReference>
<dbReference type="InterPro" id="IPR042174">
    <property type="entry name" value="RecF_2"/>
</dbReference>
<evidence type="ECO:0000256" key="3">
    <source>
        <dbReference type="ARBA" id="ARBA00020170"/>
    </source>
</evidence>
<keyword evidence="5 9" id="KW-0235">DNA replication</keyword>
<name>A0A0G0M207_9BACT</name>
<evidence type="ECO:0000256" key="9">
    <source>
        <dbReference type="HAMAP-Rule" id="MF_00365"/>
    </source>
</evidence>
<feature type="binding site" evidence="9">
    <location>
        <begin position="30"/>
        <end position="37"/>
    </location>
    <ligand>
        <name>ATP</name>
        <dbReference type="ChEBI" id="CHEBI:30616"/>
    </ligand>
</feature>
<dbReference type="InterPro" id="IPR003395">
    <property type="entry name" value="RecF/RecN/SMC_N"/>
</dbReference>
<keyword evidence="9" id="KW-0742">SOS response</keyword>
<comment type="subcellular location">
    <subcellularLocation>
        <location evidence="1 9">Cytoplasm</location>
    </subcellularLocation>
</comment>
<dbReference type="SUPFAM" id="SSF52540">
    <property type="entry name" value="P-loop containing nucleoside triphosphate hydrolases"/>
    <property type="match status" value="1"/>
</dbReference>
<dbReference type="NCBIfam" id="TIGR00611">
    <property type="entry name" value="recf"/>
    <property type="match status" value="1"/>
</dbReference>
<organism evidence="11 12">
    <name type="scientific">Candidatus Woesebacteria bacterium GW2011_GWA1_39_12</name>
    <dbReference type="NCBI Taxonomy" id="1618549"/>
    <lineage>
        <taxon>Bacteria</taxon>
        <taxon>Candidatus Woeseibacteriota</taxon>
    </lineage>
</organism>